<dbReference type="Proteomes" id="UP000774617">
    <property type="component" value="Unassembled WGS sequence"/>
</dbReference>
<keyword evidence="21" id="KW-0175">Coiled coil</keyword>
<dbReference type="EMBL" id="JAGTJR010000015">
    <property type="protein sequence ID" value="KAH7048214.1"/>
    <property type="molecule type" value="Genomic_DNA"/>
</dbReference>
<dbReference type="InterPro" id="IPR040899">
    <property type="entry name" value="Fas_alpha_ACP"/>
</dbReference>
<evidence type="ECO:0000256" key="22">
    <source>
        <dbReference type="SAM" id="MobiDB-lite"/>
    </source>
</evidence>
<organism evidence="24 25">
    <name type="scientific">Macrophomina phaseolina</name>
    <dbReference type="NCBI Taxonomy" id="35725"/>
    <lineage>
        <taxon>Eukaryota</taxon>
        <taxon>Fungi</taxon>
        <taxon>Dikarya</taxon>
        <taxon>Ascomycota</taxon>
        <taxon>Pezizomycotina</taxon>
        <taxon>Dothideomycetes</taxon>
        <taxon>Dothideomycetes incertae sedis</taxon>
        <taxon>Botryosphaeriales</taxon>
        <taxon>Botryosphaeriaceae</taxon>
        <taxon>Macrophomina</taxon>
    </lineage>
</organism>
<protein>
    <recommendedName>
        <fullName evidence="5">Fatty acid synthase subunit alpha</fullName>
        <ecNumber evidence="3">1.1.1.100</ecNumber>
        <ecNumber evidence="4">2.3.1.41</ecNumber>
        <ecNumber evidence="2">2.3.1.86</ecNumber>
    </recommendedName>
</protein>
<evidence type="ECO:0000256" key="5">
    <source>
        <dbReference type="ARBA" id="ARBA00014008"/>
    </source>
</evidence>
<feature type="coiled-coil region" evidence="21">
    <location>
        <begin position="294"/>
        <end position="325"/>
    </location>
</feature>
<evidence type="ECO:0000256" key="16">
    <source>
        <dbReference type="ARBA" id="ARBA00023160"/>
    </source>
</evidence>
<dbReference type="SMART" id="SM00825">
    <property type="entry name" value="PKS_KS"/>
    <property type="match status" value="1"/>
</dbReference>
<gene>
    <name evidence="24" type="ORF">B0J12DRAFT_711184</name>
</gene>
<keyword evidence="9 20" id="KW-0808">Transferase</keyword>
<dbReference type="InterPro" id="IPR002347">
    <property type="entry name" value="SDR_fam"/>
</dbReference>
<dbReference type="Pfam" id="PF02801">
    <property type="entry name" value="Ketoacyl-synt_C"/>
    <property type="match status" value="1"/>
</dbReference>
<keyword evidence="14" id="KW-0560">Oxidoreductase</keyword>
<dbReference type="InterPro" id="IPR050830">
    <property type="entry name" value="Fungal_FAS"/>
</dbReference>
<dbReference type="SUPFAM" id="SSF53901">
    <property type="entry name" value="Thiolase-like"/>
    <property type="match status" value="2"/>
</dbReference>
<dbReference type="CDD" id="cd08950">
    <property type="entry name" value="KR_fFAS_SDR_c_like"/>
    <property type="match status" value="1"/>
</dbReference>
<reference evidence="24 25" key="1">
    <citation type="journal article" date="2021" name="Nat. Commun.">
        <title>Genetic determinants of endophytism in the Arabidopsis root mycobiome.</title>
        <authorList>
            <person name="Mesny F."/>
            <person name="Miyauchi S."/>
            <person name="Thiergart T."/>
            <person name="Pickel B."/>
            <person name="Atanasova L."/>
            <person name="Karlsson M."/>
            <person name="Huettel B."/>
            <person name="Barry K.W."/>
            <person name="Haridas S."/>
            <person name="Chen C."/>
            <person name="Bauer D."/>
            <person name="Andreopoulos W."/>
            <person name="Pangilinan J."/>
            <person name="LaButti K."/>
            <person name="Riley R."/>
            <person name="Lipzen A."/>
            <person name="Clum A."/>
            <person name="Drula E."/>
            <person name="Henrissat B."/>
            <person name="Kohler A."/>
            <person name="Grigoriev I.V."/>
            <person name="Martin F.M."/>
            <person name="Hacquard S."/>
        </authorList>
    </citation>
    <scope>NUCLEOTIDE SEQUENCE [LARGE SCALE GENOMIC DNA]</scope>
    <source>
        <strain evidence="24 25">MPI-SDFR-AT-0080</strain>
    </source>
</reference>
<dbReference type="InterPro" id="IPR016039">
    <property type="entry name" value="Thiolase-like"/>
</dbReference>
<evidence type="ECO:0000313" key="25">
    <source>
        <dbReference type="Proteomes" id="UP000774617"/>
    </source>
</evidence>
<evidence type="ECO:0000259" key="23">
    <source>
        <dbReference type="PROSITE" id="PS52004"/>
    </source>
</evidence>
<keyword evidence="12" id="KW-0460">Magnesium</keyword>
<evidence type="ECO:0000256" key="7">
    <source>
        <dbReference type="ARBA" id="ARBA00022516"/>
    </source>
</evidence>
<dbReference type="InterPro" id="IPR014030">
    <property type="entry name" value="Ketoacyl_synth_N"/>
</dbReference>
<evidence type="ECO:0000256" key="6">
    <source>
        <dbReference type="ARBA" id="ARBA00022450"/>
    </source>
</evidence>
<keyword evidence="10" id="KW-0479">Metal-binding</keyword>
<dbReference type="InterPro" id="IPR020841">
    <property type="entry name" value="PKS_Beta-ketoAc_synthase_dom"/>
</dbReference>
<sequence>MAQKTWKRQFSERDAMISRERSFLATSDDSAAICYEYEKSGDDSGGPAGQPAIDQIPAATSQAQPAPALPARAPPAAAAETVPVLVEDSPLKPLDVIISIVAQKLRKPFDQLPLDKTLRDLCAGKSTLQNELIGDVGAEFGTAPDGCEDVALEGVASAVASGFTGSPGKTMLKLVQRLVSSKMPAGLNVPALKRHLEAAWGLPAGRQWSVICFAVTLEPAQRLPSTEAAEAFLDDVAKRYASFAGVTLARGGANEQQPQPQHAAINEAGLAALTEKQDGQFRKQLELLSRQSGLHDAEDVKQKQLEEAEEARDAAVSLLKQWHEEFDEDFLDRIRPSFDAKKERRYDSAWNWVREDLVALFHGQGGIDEAALQHLLNRWDASCTAIAAHYAEKNAHVAAVAGMLLKRAPKPQATRPVFKYLLPPMRPQTTVTPEGAVHYQEVPRLKEDCEQIGGYAAFIASSSPVPHIHLRRRRVDTNGDGWAYDGSATTQLLDALAEGSTAGLNFSGKTALVTGAGAGSIGAEVVRGLLAGGARIVVTTSRAPAAVAGFYNAMYRECGAAGAELVVFPFNQGSAQDCAALVEHLYARGGDLDFVLPFAAVTEPTARELDGISAHSELAYRVMFVNLMRLLGHIKQHKEKRGLRTRPTNIILPLSPNHGQFGGDGLYSASKISLETLLYRFESESWSTYLTITGAVIGWTRGTGLMGTNDTIAEAVERHGCVTFSQREMAFNILALMSPTVVELCEVEPVYADLRGGLASVPGLKKIMSAAREEISQQSRVRKALVAERRRHDEVLGATSVKPPLPPQHAALLPSSPRATIRFNHPTLPPSHGALVAGLPDLQGMVDLSHTIVVVGFSELGPWGSARTRWEVEEAGKLSWAGYVEMAWLMGLTRFVDGDAGGKAYVGWVDAKTGEPVHDADFEARYGAYVMAHAGIRTAERVEHEDEVLQEVVVEESLPAYETSRENAEAFKAKHGDKADVWPVASGADEWRVRVRKGARFFVPKAMPRHSPTAGQLPAGWSPQRYGIPDDIAAHADPVALYTVCCVNEALLSAGFRDPYELWQHLHVSELANCVGSGGGNLASLRAVFRDRLLDRARRNDVLPDAFHNALDAWANMLLLSSAGPMRTPAGACATSVESLDTACEALRCGTAKMAIVGGADDYGAEFAAEFGSMRATASPAAEAASGRLPREASRPTAASRAGFVYSAGCGVQVLMTADLALRVGAPIHAIVAHSQTAADKTGRSVPAPGRGVLTAAREDPRAAQTNPLRHLAWRRRQLRDDMAHVRRWQKRKRTQADGAGPEAEAIDAAAAAKVRAAQRLWSADLRAQNPGLSPLRAALMQWGLTVDDVQVASFHGTSTQANDTNESDVVNSQMAHLGRRIGNPLLVVCQKSVTGHQQGAAGAVMLNGCLQILGSGVVPGNRNADRIDKALRQFPHLLYPSKSVRIGAVKAFLLTSFGFGQKGGLVLGVAPRYLFASITKEAYHDYRSRVLPRQEAANHRLAEGFMANDIFRAKSSPPWKPEDEARVLLDPWARVNADSLAFDADSPRSAAVPHPPSAPDDGDNTTGHLAARSRSMIEQLLPAAAALHASETVGVDVESMSSIDTAADNAAFLARNYTDAELAYCRTTGSPHASLVGRWAAKEAVFKSLGVASRGPGAPMREIEVLSKDSVPYVQLHGEAKIAAELQGIKSIQLSISHTDSVAIAIALAAREKDEGMVM</sequence>
<feature type="region of interest" description="Disordered" evidence="22">
    <location>
        <begin position="1545"/>
        <end position="1569"/>
    </location>
</feature>
<evidence type="ECO:0000256" key="11">
    <source>
        <dbReference type="ARBA" id="ARBA00022832"/>
    </source>
</evidence>
<dbReference type="InterPro" id="IPR014031">
    <property type="entry name" value="Ketoacyl_synth_C"/>
</dbReference>
<feature type="region of interest" description="Disordered" evidence="22">
    <location>
        <begin position="36"/>
        <end position="74"/>
    </location>
</feature>
<dbReference type="Gene3D" id="3.40.50.720">
    <property type="entry name" value="NAD(P)-binding Rossmann-like Domain"/>
    <property type="match status" value="2"/>
</dbReference>
<evidence type="ECO:0000256" key="14">
    <source>
        <dbReference type="ARBA" id="ARBA00023002"/>
    </source>
</evidence>
<dbReference type="InterPro" id="IPR002582">
    <property type="entry name" value="ACPS"/>
</dbReference>
<dbReference type="PROSITE" id="PS52004">
    <property type="entry name" value="KS3_2"/>
    <property type="match status" value="1"/>
</dbReference>
<dbReference type="NCBIfam" id="TIGR00556">
    <property type="entry name" value="pantethn_trn"/>
    <property type="match status" value="1"/>
</dbReference>
<dbReference type="InterPro" id="IPR004568">
    <property type="entry name" value="Ppantetheine-prot_Trfase_dom"/>
</dbReference>
<feature type="compositionally biased region" description="Low complexity" evidence="22">
    <location>
        <begin position="57"/>
        <end position="74"/>
    </location>
</feature>
<keyword evidence="7" id="KW-0444">Lipid biosynthesis</keyword>
<evidence type="ECO:0000256" key="9">
    <source>
        <dbReference type="ARBA" id="ARBA00022679"/>
    </source>
</evidence>
<evidence type="ECO:0000256" key="4">
    <source>
        <dbReference type="ARBA" id="ARBA00013191"/>
    </source>
</evidence>
<evidence type="ECO:0000256" key="21">
    <source>
        <dbReference type="SAM" id="Coils"/>
    </source>
</evidence>
<dbReference type="InterPro" id="IPR036291">
    <property type="entry name" value="NAD(P)-bd_dom_sf"/>
</dbReference>
<dbReference type="Pfam" id="PF18325">
    <property type="entry name" value="Fas_alpha_ACP"/>
    <property type="match status" value="1"/>
</dbReference>
<dbReference type="InterPro" id="IPR047224">
    <property type="entry name" value="FAS_alpha_su_C"/>
</dbReference>
<comment type="catalytic activity">
    <reaction evidence="19">
        <text>a (3R)-hydroxyacyl-[ACP] + NADP(+) = a 3-oxoacyl-[ACP] + NADPH + H(+)</text>
        <dbReference type="Rhea" id="RHEA:17397"/>
        <dbReference type="Rhea" id="RHEA-COMP:9916"/>
        <dbReference type="Rhea" id="RHEA-COMP:9945"/>
        <dbReference type="ChEBI" id="CHEBI:15378"/>
        <dbReference type="ChEBI" id="CHEBI:57783"/>
        <dbReference type="ChEBI" id="CHEBI:58349"/>
        <dbReference type="ChEBI" id="CHEBI:78776"/>
        <dbReference type="ChEBI" id="CHEBI:78827"/>
        <dbReference type="EC" id="1.1.1.100"/>
    </reaction>
</comment>
<dbReference type="Pfam" id="PF01648">
    <property type="entry name" value="ACPS"/>
    <property type="match status" value="1"/>
</dbReference>
<dbReference type="Pfam" id="PF00106">
    <property type="entry name" value="adh_short"/>
    <property type="match status" value="1"/>
</dbReference>
<dbReference type="Pfam" id="PF00109">
    <property type="entry name" value="ketoacyl-synt"/>
    <property type="match status" value="1"/>
</dbReference>
<dbReference type="PROSITE" id="PS00606">
    <property type="entry name" value="KS3_1"/>
    <property type="match status" value="1"/>
</dbReference>
<evidence type="ECO:0000256" key="2">
    <source>
        <dbReference type="ARBA" id="ARBA00012878"/>
    </source>
</evidence>
<evidence type="ECO:0000256" key="8">
    <source>
        <dbReference type="ARBA" id="ARBA00022553"/>
    </source>
</evidence>
<evidence type="ECO:0000256" key="17">
    <source>
        <dbReference type="ARBA" id="ARBA00023268"/>
    </source>
</evidence>
<dbReference type="HAMAP" id="MF_00101">
    <property type="entry name" value="AcpS"/>
    <property type="match status" value="1"/>
</dbReference>
<evidence type="ECO:0000256" key="13">
    <source>
        <dbReference type="ARBA" id="ARBA00022857"/>
    </source>
</evidence>
<dbReference type="PANTHER" id="PTHR10982">
    <property type="entry name" value="MALONYL COA-ACYL CARRIER PROTEIN TRANSACYLASE"/>
    <property type="match status" value="1"/>
</dbReference>
<evidence type="ECO:0000313" key="24">
    <source>
        <dbReference type="EMBL" id="KAH7048214.1"/>
    </source>
</evidence>
<dbReference type="Gene3D" id="3.40.47.10">
    <property type="match status" value="1"/>
</dbReference>
<comment type="catalytic activity">
    <reaction evidence="18">
        <text>acetyl-CoA + n malonyl-CoA + 2n NADPH + 4n H(+) = a long-chain-acyl-CoA + n CoA + n CO2 + 2n NADP(+).</text>
        <dbReference type="EC" id="2.3.1.86"/>
    </reaction>
</comment>
<name>A0ABQ8GB96_9PEZI</name>
<feature type="domain" description="Ketosynthase family 3 (KS3)" evidence="23">
    <location>
        <begin position="946"/>
        <end position="1471"/>
    </location>
</feature>
<evidence type="ECO:0000256" key="20">
    <source>
        <dbReference type="PIRNR" id="PIRNR000454"/>
    </source>
</evidence>
<dbReference type="SUPFAM" id="SSF56214">
    <property type="entry name" value="4'-phosphopantetheinyl transferase"/>
    <property type="match status" value="1"/>
</dbReference>
<evidence type="ECO:0000256" key="18">
    <source>
        <dbReference type="ARBA" id="ARBA00048237"/>
    </source>
</evidence>
<comment type="similarity">
    <text evidence="1 20">Belongs to the thiolase-like superfamily. Fungal fatty acid synthetase subunit alpha family.</text>
</comment>
<keyword evidence="15" id="KW-0443">Lipid metabolism</keyword>
<dbReference type="InterPro" id="IPR026025">
    <property type="entry name" value="FAS_alpha_yeast"/>
</dbReference>
<evidence type="ECO:0000256" key="12">
    <source>
        <dbReference type="ARBA" id="ARBA00022842"/>
    </source>
</evidence>
<dbReference type="EC" id="2.3.1.86" evidence="2"/>
<dbReference type="PIRSF" id="PIRSF000454">
    <property type="entry name" value="FAS_yeast_alpha"/>
    <property type="match status" value="1"/>
</dbReference>
<keyword evidence="25" id="KW-1185">Reference proteome</keyword>
<keyword evidence="6 20" id="KW-0596">Phosphopantetheine</keyword>
<evidence type="ECO:0000256" key="15">
    <source>
        <dbReference type="ARBA" id="ARBA00023098"/>
    </source>
</evidence>
<keyword evidence="16" id="KW-0275">Fatty acid biosynthesis</keyword>
<evidence type="ECO:0000256" key="1">
    <source>
        <dbReference type="ARBA" id="ARBA00007485"/>
    </source>
</evidence>
<proteinExistence type="inferred from homology"/>
<dbReference type="Pfam" id="PF18314">
    <property type="entry name" value="FAS_I_H"/>
    <property type="match status" value="1"/>
</dbReference>
<keyword evidence="13" id="KW-0521">NADP</keyword>
<dbReference type="PANTHER" id="PTHR10982:SF21">
    <property type="entry name" value="FATTY ACID SYNTHASE SUBUNIT BETA"/>
    <property type="match status" value="1"/>
</dbReference>
<accession>A0ABQ8GB96</accession>
<keyword evidence="17" id="KW-0511">Multifunctional enzyme</keyword>
<dbReference type="InterPro" id="IPR018201">
    <property type="entry name" value="Ketoacyl_synth_AS"/>
</dbReference>
<comment type="caution">
    <text evidence="24">The sequence shown here is derived from an EMBL/GenBank/DDBJ whole genome shotgun (WGS) entry which is preliminary data.</text>
</comment>
<dbReference type="Gene3D" id="3.90.470.20">
    <property type="entry name" value="4'-phosphopantetheinyl transferase domain"/>
    <property type="match status" value="1"/>
</dbReference>
<dbReference type="InterPro" id="IPR008278">
    <property type="entry name" value="4-PPantetheinyl_Trfase_dom"/>
</dbReference>
<dbReference type="InterPro" id="IPR037143">
    <property type="entry name" value="4-PPantetheinyl_Trfase_dom_sf"/>
</dbReference>
<dbReference type="EC" id="2.3.1.41" evidence="4"/>
<dbReference type="SUPFAM" id="SSF51735">
    <property type="entry name" value="NAD(P)-binding Rossmann-fold domains"/>
    <property type="match status" value="1"/>
</dbReference>
<keyword evidence="8" id="KW-0597">Phosphoprotein</keyword>
<dbReference type="Gene3D" id="3.30.70.2490">
    <property type="match status" value="1"/>
</dbReference>
<evidence type="ECO:0000256" key="19">
    <source>
        <dbReference type="ARBA" id="ARBA00048508"/>
    </source>
</evidence>
<dbReference type="CDD" id="cd00828">
    <property type="entry name" value="elong_cond_enzymes"/>
    <property type="match status" value="1"/>
</dbReference>
<evidence type="ECO:0000256" key="10">
    <source>
        <dbReference type="ARBA" id="ARBA00022723"/>
    </source>
</evidence>
<dbReference type="EC" id="1.1.1.100" evidence="3"/>
<evidence type="ECO:0000256" key="3">
    <source>
        <dbReference type="ARBA" id="ARBA00012948"/>
    </source>
</evidence>
<keyword evidence="11" id="KW-0276">Fatty acid metabolism</keyword>
<dbReference type="InterPro" id="IPR041550">
    <property type="entry name" value="FASI_helical"/>
</dbReference>